<name>A0A1R1PF35_ZANCU</name>
<reference evidence="2" key="1">
    <citation type="submission" date="2017-01" db="EMBL/GenBank/DDBJ databases">
        <authorList>
            <person name="Wang Y."/>
            <person name="White M."/>
            <person name="Kvist S."/>
            <person name="Moncalvo J.-M."/>
        </authorList>
    </citation>
    <scope>NUCLEOTIDE SEQUENCE [LARGE SCALE GENOMIC DNA]</scope>
    <source>
        <strain evidence="2">COL-18-3</strain>
    </source>
</reference>
<comment type="caution">
    <text evidence="1">The sequence shown here is derived from an EMBL/GenBank/DDBJ whole genome shotgun (WGS) entry which is preliminary data.</text>
</comment>
<dbReference type="AlphaFoldDB" id="A0A1R1PF35"/>
<keyword evidence="2" id="KW-1185">Reference proteome</keyword>
<dbReference type="EMBL" id="LSSK01001548">
    <property type="protein sequence ID" value="OMH79482.1"/>
    <property type="molecule type" value="Genomic_DNA"/>
</dbReference>
<protein>
    <submittedName>
        <fullName evidence="1">Uncharacterized protein</fullName>
    </submittedName>
</protein>
<sequence>MLLLSTKLPTPSTAPFYLSLQLSDSDSSAPVPISPFPLPAPQNTLHCPSRTLYTCCSHFVLNLQVHSVYFATLLEFARYSPPFSE</sequence>
<gene>
    <name evidence="1" type="ORF">AX774_g7111</name>
</gene>
<organism evidence="1 2">
    <name type="scientific">Zancudomyces culisetae</name>
    <name type="common">Gut fungus</name>
    <name type="synonym">Smittium culisetae</name>
    <dbReference type="NCBI Taxonomy" id="1213189"/>
    <lineage>
        <taxon>Eukaryota</taxon>
        <taxon>Fungi</taxon>
        <taxon>Fungi incertae sedis</taxon>
        <taxon>Zoopagomycota</taxon>
        <taxon>Kickxellomycotina</taxon>
        <taxon>Harpellomycetes</taxon>
        <taxon>Harpellales</taxon>
        <taxon>Legeriomycetaceae</taxon>
        <taxon>Zancudomyces</taxon>
    </lineage>
</organism>
<proteinExistence type="predicted"/>
<evidence type="ECO:0000313" key="1">
    <source>
        <dbReference type="EMBL" id="OMH79482.1"/>
    </source>
</evidence>
<evidence type="ECO:0000313" key="2">
    <source>
        <dbReference type="Proteomes" id="UP000188320"/>
    </source>
</evidence>
<dbReference type="Proteomes" id="UP000188320">
    <property type="component" value="Unassembled WGS sequence"/>
</dbReference>
<accession>A0A1R1PF35</accession>